<comment type="subcellular location">
    <subcellularLocation>
        <location evidence="1">Cell envelope</location>
    </subcellularLocation>
</comment>
<evidence type="ECO:0000256" key="1">
    <source>
        <dbReference type="ARBA" id="ARBA00004196"/>
    </source>
</evidence>
<keyword evidence="3" id="KW-0813">Transport</keyword>
<comment type="caution">
    <text evidence="6">The sequence shown here is derived from an EMBL/GenBank/DDBJ whole genome shotgun (WGS) entry which is preliminary data.</text>
</comment>
<dbReference type="Gene3D" id="3.40.190.10">
    <property type="entry name" value="Periplasmic binding protein-like II"/>
    <property type="match status" value="1"/>
</dbReference>
<dbReference type="Pfam" id="PF00496">
    <property type="entry name" value="SBP_bac_5"/>
    <property type="match status" value="1"/>
</dbReference>
<accession>A0ABV5IZY1</accession>
<keyword evidence="7" id="KW-1185">Reference proteome</keyword>
<name>A0ABV5IZY1_9ACTN</name>
<gene>
    <name evidence="6" type="ORF">ACFFV7_53765</name>
</gene>
<dbReference type="RefSeq" id="WP_189653637.1">
    <property type="nucleotide sequence ID" value="NZ_BMRC01000045.1"/>
</dbReference>
<evidence type="ECO:0000313" key="7">
    <source>
        <dbReference type="Proteomes" id="UP001589647"/>
    </source>
</evidence>
<organism evidence="6 7">
    <name type="scientific">Nonomuraea spiralis</name>
    <dbReference type="NCBI Taxonomy" id="46182"/>
    <lineage>
        <taxon>Bacteria</taxon>
        <taxon>Bacillati</taxon>
        <taxon>Actinomycetota</taxon>
        <taxon>Actinomycetes</taxon>
        <taxon>Streptosporangiales</taxon>
        <taxon>Streptosporangiaceae</taxon>
        <taxon>Nonomuraea</taxon>
    </lineage>
</organism>
<dbReference type="InterPro" id="IPR000914">
    <property type="entry name" value="SBP_5_dom"/>
</dbReference>
<feature type="domain" description="Solute-binding protein family 5" evidence="5">
    <location>
        <begin position="70"/>
        <end position="439"/>
    </location>
</feature>
<dbReference type="SUPFAM" id="SSF53850">
    <property type="entry name" value="Periplasmic binding protein-like II"/>
    <property type="match status" value="1"/>
</dbReference>
<dbReference type="InterPro" id="IPR030678">
    <property type="entry name" value="Peptide/Ni-bd"/>
</dbReference>
<dbReference type="EMBL" id="JBHMEI010000112">
    <property type="protein sequence ID" value="MFB9210137.1"/>
    <property type="molecule type" value="Genomic_DNA"/>
</dbReference>
<dbReference type="PIRSF" id="PIRSF002741">
    <property type="entry name" value="MppA"/>
    <property type="match status" value="1"/>
</dbReference>
<evidence type="ECO:0000259" key="5">
    <source>
        <dbReference type="Pfam" id="PF00496"/>
    </source>
</evidence>
<dbReference type="InterPro" id="IPR039424">
    <property type="entry name" value="SBP_5"/>
</dbReference>
<reference evidence="6 7" key="1">
    <citation type="submission" date="2024-09" db="EMBL/GenBank/DDBJ databases">
        <authorList>
            <person name="Sun Q."/>
            <person name="Mori K."/>
        </authorList>
    </citation>
    <scope>NUCLEOTIDE SEQUENCE [LARGE SCALE GENOMIC DNA]</scope>
    <source>
        <strain evidence="6 7">CCM 3426</strain>
    </source>
</reference>
<sequence length="519" mass="52995">MCSTVALAACSNGGSTGSSSGDDYADGGSLTIAIDSDPGALDPQRSVNGVNKMMAVFAYDTPVKLLDSGEVAPSVVKSWTGEGTSYTLTVREGVTCSDGSPMDAQTVADNINYVAAEGNGSPMRGAAVPAGATATADKAAGTVAVKLKEGAPFFFQNLAELPLVCSSAIKNRDSLKAASAGSGPFVLSGVQAGNQYTYTRRDGYAWGPNGASTAEKGMPAKVTFKLVTSVTTTANLLLSKGVNISYLSGADTQRLKAAKVFSDGGSIIDDELTFNQAAGLPTADVNVRRALVGALDMKELAQVATSGLGQEANGLLTDPKICSGDTVTPNKPAYDAAAAAALLDQAGWTAADGGVRAKDGKPLEVAFVYDNEDTTTAAAAEYIGQKWTALGVKVDLKGQSFNARSDVVFGGKGPWTATLIGLGVSNPATLVPFFSGATPSQGGINYGSMHNDVFDSSIKAAQAKSGTGGCADWNAGEGALIKDADITPIAVSPYLYWGNGAKFDVVARVLEPTSLRVLR</sequence>
<evidence type="ECO:0000313" key="6">
    <source>
        <dbReference type="EMBL" id="MFB9210137.1"/>
    </source>
</evidence>
<dbReference type="PANTHER" id="PTHR30290:SF10">
    <property type="entry name" value="PERIPLASMIC OLIGOPEPTIDE-BINDING PROTEIN-RELATED"/>
    <property type="match status" value="1"/>
</dbReference>
<dbReference type="Gene3D" id="3.10.105.10">
    <property type="entry name" value="Dipeptide-binding Protein, Domain 3"/>
    <property type="match status" value="1"/>
</dbReference>
<evidence type="ECO:0000256" key="3">
    <source>
        <dbReference type="ARBA" id="ARBA00022448"/>
    </source>
</evidence>
<keyword evidence="4" id="KW-0732">Signal</keyword>
<dbReference type="Proteomes" id="UP001589647">
    <property type="component" value="Unassembled WGS sequence"/>
</dbReference>
<evidence type="ECO:0000256" key="2">
    <source>
        <dbReference type="ARBA" id="ARBA00005695"/>
    </source>
</evidence>
<comment type="similarity">
    <text evidence="2">Belongs to the bacterial solute-binding protein 5 family.</text>
</comment>
<evidence type="ECO:0000256" key="4">
    <source>
        <dbReference type="ARBA" id="ARBA00022729"/>
    </source>
</evidence>
<protein>
    <submittedName>
        <fullName evidence="6">ABC transporter substrate-binding protein</fullName>
    </submittedName>
</protein>
<proteinExistence type="inferred from homology"/>
<dbReference type="PANTHER" id="PTHR30290">
    <property type="entry name" value="PERIPLASMIC BINDING COMPONENT OF ABC TRANSPORTER"/>
    <property type="match status" value="1"/>
</dbReference>
<dbReference type="CDD" id="cd00995">
    <property type="entry name" value="PBP2_NikA_DppA_OppA_like"/>
    <property type="match status" value="1"/>
</dbReference>